<reference evidence="1" key="1">
    <citation type="journal article" date="2021" name="Microorganisms">
        <title>The Ever-Expanding Pseudomonas Genus: Description of 43 New Species and Partition of the Pseudomonas putida Group.</title>
        <authorList>
            <person name="Girard L."/>
            <person name="Lood C."/>
            <person name="Hofte M."/>
            <person name="Vandamme P."/>
            <person name="Rokni-Zadeh H."/>
            <person name="van Noort V."/>
            <person name="Lavigne R."/>
            <person name="De Mot R."/>
        </authorList>
    </citation>
    <scope>NUCLEOTIDE SEQUENCE</scope>
    <source>
        <strain evidence="1">SWRI132</strain>
    </source>
</reference>
<evidence type="ECO:0000313" key="2">
    <source>
        <dbReference type="Proteomes" id="UP000886848"/>
    </source>
</evidence>
<name>A0ABX8P766_9PSED</name>
<gene>
    <name evidence="1" type="ORF">KSS96_13125</name>
</gene>
<proteinExistence type="predicted"/>
<sequence length="221" mass="25878">MKTIYINESGVRPWETINPTNDARFTTTTLLDHDFNNVWESWCDVMASLLNKWPIKREWSATTNIDFNSKTEEYLFKKNTADTLNIGDLCKKNEKSNIYSTIKNCPSNPRKIQNLALGGSHEVVLLIQETETEIEDLWRRMTLFEKRITAENISIFLESQPNMLLCRFYDSETHAAAQFIYQAHHENEIILKKIKARFKKLSIEDVHHYINGTKKHNHTSN</sequence>
<keyword evidence="2" id="KW-1185">Reference proteome</keyword>
<dbReference type="Proteomes" id="UP000886848">
    <property type="component" value="Chromosome"/>
</dbReference>
<dbReference type="RefSeq" id="WP_217856400.1">
    <property type="nucleotide sequence ID" value="NZ_CP077079.1"/>
</dbReference>
<evidence type="ECO:0000313" key="1">
    <source>
        <dbReference type="EMBL" id="QXH69809.1"/>
    </source>
</evidence>
<accession>A0ABX8P766</accession>
<organism evidence="1 2">
    <name type="scientific">Pseudomonas asgharzadehiana</name>
    <dbReference type="NCBI Taxonomy" id="2842349"/>
    <lineage>
        <taxon>Bacteria</taxon>
        <taxon>Pseudomonadati</taxon>
        <taxon>Pseudomonadota</taxon>
        <taxon>Gammaproteobacteria</taxon>
        <taxon>Pseudomonadales</taxon>
        <taxon>Pseudomonadaceae</taxon>
        <taxon>Pseudomonas</taxon>
    </lineage>
</organism>
<evidence type="ECO:0008006" key="3">
    <source>
        <dbReference type="Google" id="ProtNLM"/>
    </source>
</evidence>
<protein>
    <recommendedName>
        <fullName evidence="3">DUF4123 domain-containing protein</fullName>
    </recommendedName>
</protein>
<dbReference type="EMBL" id="CP077079">
    <property type="protein sequence ID" value="QXH69809.1"/>
    <property type="molecule type" value="Genomic_DNA"/>
</dbReference>